<comment type="caution">
    <text evidence="2">The sequence shown here is derived from an EMBL/GenBank/DDBJ whole genome shotgun (WGS) entry which is preliminary data.</text>
</comment>
<protein>
    <submittedName>
        <fullName evidence="2">Uncharacterized protein</fullName>
    </submittedName>
</protein>
<evidence type="ECO:0000256" key="1">
    <source>
        <dbReference type="SAM" id="MobiDB-lite"/>
    </source>
</evidence>
<evidence type="ECO:0000313" key="2">
    <source>
        <dbReference type="EMBL" id="GGS76562.1"/>
    </source>
</evidence>
<accession>A0ABQ2TLJ5</accession>
<name>A0ABQ2TLJ5_STRBA</name>
<organism evidence="2 3">
    <name type="scientific">Streptomyces badius</name>
    <dbReference type="NCBI Taxonomy" id="1941"/>
    <lineage>
        <taxon>Bacteria</taxon>
        <taxon>Bacillati</taxon>
        <taxon>Actinomycetota</taxon>
        <taxon>Actinomycetes</taxon>
        <taxon>Kitasatosporales</taxon>
        <taxon>Streptomycetaceae</taxon>
        <taxon>Streptomyces</taxon>
    </lineage>
</organism>
<sequence length="109" mass="11374">MGRDAGRGAQGLGGSKGEVPLLRAEMCGDVVRPRADFYRGVGGSGSLLYLASNKRVGARPVSGSGAAAPYGRAVAVRVPTTIKDHRTRPKEPQHGRQHRSVEGPGKSRG</sequence>
<dbReference type="Proteomes" id="UP000659767">
    <property type="component" value="Unassembled WGS sequence"/>
</dbReference>
<feature type="region of interest" description="Disordered" evidence="1">
    <location>
        <begin position="58"/>
        <end position="109"/>
    </location>
</feature>
<reference evidence="3" key="1">
    <citation type="journal article" date="2019" name="Int. J. Syst. Evol. Microbiol.">
        <title>The Global Catalogue of Microorganisms (GCM) 10K type strain sequencing project: providing services to taxonomists for standard genome sequencing and annotation.</title>
        <authorList>
            <consortium name="The Broad Institute Genomics Platform"/>
            <consortium name="The Broad Institute Genome Sequencing Center for Infectious Disease"/>
            <person name="Wu L."/>
            <person name="Ma J."/>
        </authorList>
    </citation>
    <scope>NUCLEOTIDE SEQUENCE [LARGE SCALE GENOMIC DNA]</scope>
    <source>
        <strain evidence="3">JCM 4350</strain>
    </source>
</reference>
<proteinExistence type="predicted"/>
<evidence type="ECO:0000313" key="3">
    <source>
        <dbReference type="Proteomes" id="UP000659767"/>
    </source>
</evidence>
<keyword evidence="3" id="KW-1185">Reference proteome</keyword>
<gene>
    <name evidence="2" type="ORF">GCM10010253_59320</name>
</gene>
<dbReference type="EMBL" id="BMSZ01000020">
    <property type="protein sequence ID" value="GGS76562.1"/>
    <property type="molecule type" value="Genomic_DNA"/>
</dbReference>